<protein>
    <submittedName>
        <fullName evidence="2">Uncharacterized protein</fullName>
    </submittedName>
</protein>
<keyword evidence="3" id="KW-1185">Reference proteome</keyword>
<dbReference type="EMBL" id="LWDX02028554">
    <property type="protein sequence ID" value="OEL29067.1"/>
    <property type="molecule type" value="Genomic_DNA"/>
</dbReference>
<accession>A0A1E5VVC3</accession>
<evidence type="ECO:0000313" key="3">
    <source>
        <dbReference type="Proteomes" id="UP000095767"/>
    </source>
</evidence>
<dbReference type="Proteomes" id="UP000095767">
    <property type="component" value="Unassembled WGS sequence"/>
</dbReference>
<evidence type="ECO:0000313" key="2">
    <source>
        <dbReference type="EMBL" id="OEL29067.1"/>
    </source>
</evidence>
<gene>
    <name evidence="2" type="ORF">BAE44_0009913</name>
</gene>
<feature type="region of interest" description="Disordered" evidence="1">
    <location>
        <begin position="32"/>
        <end position="61"/>
    </location>
</feature>
<feature type="compositionally biased region" description="Basic residues" evidence="1">
    <location>
        <begin position="42"/>
        <end position="61"/>
    </location>
</feature>
<organism evidence="2 3">
    <name type="scientific">Dichanthelium oligosanthes</name>
    <dbReference type="NCBI Taxonomy" id="888268"/>
    <lineage>
        <taxon>Eukaryota</taxon>
        <taxon>Viridiplantae</taxon>
        <taxon>Streptophyta</taxon>
        <taxon>Embryophyta</taxon>
        <taxon>Tracheophyta</taxon>
        <taxon>Spermatophyta</taxon>
        <taxon>Magnoliopsida</taxon>
        <taxon>Liliopsida</taxon>
        <taxon>Poales</taxon>
        <taxon>Poaceae</taxon>
        <taxon>PACMAD clade</taxon>
        <taxon>Panicoideae</taxon>
        <taxon>Panicodae</taxon>
        <taxon>Paniceae</taxon>
        <taxon>Dichantheliinae</taxon>
        <taxon>Dichanthelium</taxon>
    </lineage>
</organism>
<reference evidence="2 3" key="1">
    <citation type="submission" date="2016-09" db="EMBL/GenBank/DDBJ databases">
        <title>The draft genome of Dichanthelium oligosanthes: A C3 panicoid grass species.</title>
        <authorList>
            <person name="Studer A.J."/>
            <person name="Schnable J.C."/>
            <person name="Brutnell T.P."/>
        </authorList>
    </citation>
    <scope>NUCLEOTIDE SEQUENCE [LARGE SCALE GENOMIC DNA]</scope>
    <source>
        <strain evidence="3">cv. Kellogg 1175</strain>
        <tissue evidence="2">Leaf</tissue>
    </source>
</reference>
<sequence length="96" mass="10978">MEHHTKVEYCSEDASPASRVAVHHHVVKETFEEVDKAPRPGAHGHHHHYGHHGRHHGHHHGHVEVREITIEEDVNTRTGAVYRKETTVIRTDDDDG</sequence>
<proteinExistence type="predicted"/>
<comment type="caution">
    <text evidence="2">The sequence shown here is derived from an EMBL/GenBank/DDBJ whole genome shotgun (WGS) entry which is preliminary data.</text>
</comment>
<evidence type="ECO:0000256" key="1">
    <source>
        <dbReference type="SAM" id="MobiDB-lite"/>
    </source>
</evidence>
<dbReference type="AlphaFoldDB" id="A0A1E5VVC3"/>
<name>A0A1E5VVC3_9POAL</name>